<keyword evidence="1" id="KW-1133">Transmembrane helix</keyword>
<dbReference type="EnsemblPlants" id="PNT63726">
    <property type="protein sequence ID" value="PNT63726"/>
    <property type="gene ID" value="BRADI_4g20437v3"/>
</dbReference>
<sequence length="74" mass="7736">MACTGGGSGTGMAVLGGMYGIGGTGSRNATNGAVSSLTIFVCLIVYIHRYDCFWKLPYPMSPYAYLCISANVDI</sequence>
<reference evidence="3" key="3">
    <citation type="submission" date="2018-08" db="UniProtKB">
        <authorList>
            <consortium name="EnsemblPlants"/>
        </authorList>
    </citation>
    <scope>IDENTIFICATION</scope>
    <source>
        <strain evidence="3">cv. Bd21</strain>
    </source>
</reference>
<feature type="transmembrane region" description="Helical" evidence="1">
    <location>
        <begin position="29"/>
        <end position="47"/>
    </location>
</feature>
<gene>
    <name evidence="2" type="ORF">BRADI_4g20437v3</name>
</gene>
<dbReference type="EMBL" id="CM000883">
    <property type="protein sequence ID" value="PNT63726.1"/>
    <property type="molecule type" value="Genomic_DNA"/>
</dbReference>
<keyword evidence="1" id="KW-0812">Transmembrane</keyword>
<dbReference type="InParanoid" id="A0A2K2CNY0"/>
<proteinExistence type="predicted"/>
<evidence type="ECO:0000256" key="1">
    <source>
        <dbReference type="SAM" id="Phobius"/>
    </source>
</evidence>
<reference evidence="2" key="2">
    <citation type="submission" date="2017-06" db="EMBL/GenBank/DDBJ databases">
        <title>WGS assembly of Brachypodium distachyon.</title>
        <authorList>
            <consortium name="The International Brachypodium Initiative"/>
            <person name="Lucas S."/>
            <person name="Harmon-Smith M."/>
            <person name="Lail K."/>
            <person name="Tice H."/>
            <person name="Grimwood J."/>
            <person name="Bruce D."/>
            <person name="Barry K."/>
            <person name="Shu S."/>
            <person name="Lindquist E."/>
            <person name="Wang M."/>
            <person name="Pitluck S."/>
            <person name="Vogel J.P."/>
            <person name="Garvin D.F."/>
            <person name="Mockler T.C."/>
            <person name="Schmutz J."/>
            <person name="Rokhsar D."/>
            <person name="Bevan M.W."/>
        </authorList>
    </citation>
    <scope>NUCLEOTIDE SEQUENCE</scope>
    <source>
        <strain evidence="2">Bd21</strain>
    </source>
</reference>
<dbReference type="Proteomes" id="UP000008810">
    <property type="component" value="Chromosome 4"/>
</dbReference>
<accession>A0A2K2CNY0</accession>
<dbReference type="Gramene" id="PNT63726">
    <property type="protein sequence ID" value="PNT63726"/>
    <property type="gene ID" value="BRADI_4g20437v3"/>
</dbReference>
<dbReference type="AlphaFoldDB" id="A0A2K2CNY0"/>
<evidence type="ECO:0000313" key="2">
    <source>
        <dbReference type="EMBL" id="PNT63726.1"/>
    </source>
</evidence>
<protein>
    <submittedName>
        <fullName evidence="2 3">Uncharacterized protein</fullName>
    </submittedName>
</protein>
<evidence type="ECO:0000313" key="3">
    <source>
        <dbReference type="EnsemblPlants" id="PNT63726"/>
    </source>
</evidence>
<keyword evidence="4" id="KW-1185">Reference proteome</keyword>
<reference evidence="2 3" key="1">
    <citation type="journal article" date="2010" name="Nature">
        <title>Genome sequencing and analysis of the model grass Brachypodium distachyon.</title>
        <authorList>
            <consortium name="International Brachypodium Initiative"/>
        </authorList>
    </citation>
    <scope>NUCLEOTIDE SEQUENCE [LARGE SCALE GENOMIC DNA]</scope>
    <source>
        <strain evidence="2 3">Bd21</strain>
    </source>
</reference>
<name>A0A2K2CNY0_BRADI</name>
<keyword evidence="1" id="KW-0472">Membrane</keyword>
<organism evidence="2">
    <name type="scientific">Brachypodium distachyon</name>
    <name type="common">Purple false brome</name>
    <name type="synonym">Trachynia distachya</name>
    <dbReference type="NCBI Taxonomy" id="15368"/>
    <lineage>
        <taxon>Eukaryota</taxon>
        <taxon>Viridiplantae</taxon>
        <taxon>Streptophyta</taxon>
        <taxon>Embryophyta</taxon>
        <taxon>Tracheophyta</taxon>
        <taxon>Spermatophyta</taxon>
        <taxon>Magnoliopsida</taxon>
        <taxon>Liliopsida</taxon>
        <taxon>Poales</taxon>
        <taxon>Poaceae</taxon>
        <taxon>BOP clade</taxon>
        <taxon>Pooideae</taxon>
        <taxon>Stipodae</taxon>
        <taxon>Brachypodieae</taxon>
        <taxon>Brachypodium</taxon>
    </lineage>
</organism>
<evidence type="ECO:0000313" key="4">
    <source>
        <dbReference type="Proteomes" id="UP000008810"/>
    </source>
</evidence>